<feature type="transmembrane region" description="Helical" evidence="1">
    <location>
        <begin position="122"/>
        <end position="144"/>
    </location>
</feature>
<dbReference type="Proteomes" id="UP000282892">
    <property type="component" value="Chromosome"/>
</dbReference>
<protein>
    <submittedName>
        <fullName evidence="2">ABC transporter permease</fullName>
    </submittedName>
</protein>
<evidence type="ECO:0000313" key="3">
    <source>
        <dbReference type="Proteomes" id="UP000282892"/>
    </source>
</evidence>
<accession>A0A3Q9R053</accession>
<dbReference type="AlphaFoldDB" id="A0A3Q9R053"/>
<dbReference type="GO" id="GO:0005886">
    <property type="term" value="C:plasma membrane"/>
    <property type="evidence" value="ECO:0007669"/>
    <property type="project" value="UniProtKB-SubCell"/>
</dbReference>
<keyword evidence="3" id="KW-1185">Reference proteome</keyword>
<keyword evidence="1" id="KW-1133">Transmembrane helix</keyword>
<dbReference type="EMBL" id="CP022572">
    <property type="protein sequence ID" value="AZU64691.1"/>
    <property type="molecule type" value="Genomic_DNA"/>
</dbReference>
<evidence type="ECO:0000313" key="2">
    <source>
        <dbReference type="EMBL" id="AZU64691.1"/>
    </source>
</evidence>
<sequence length="265" mass="29430">MNMFLHELKAYRKSTFIWTLSLVAVLVLFMSMFPSLSKDAAEFKKLLEGYPESVRKAFGISLESITSLLGFYSYVFAYIVLCGSIQAMNLGLSILSKESREKTADFLLTKPVTRQQVVTAKLSAAITSLAATNLFYLAAAVITAQAVSDTSFDRQIFLLISLTAFLVECMFLTLGVLVSAVLSKIKAVLPLSLSTVFGLYILNMFGSVIGEKAVRYFTPFKYYDTTYIIQHSAYEVRFIIIEIVLVTAAVLASYIIYAKKDIHAV</sequence>
<dbReference type="KEGG" id="nmk:CHR53_27585"/>
<evidence type="ECO:0000256" key="1">
    <source>
        <dbReference type="SAM" id="Phobius"/>
    </source>
</evidence>
<feature type="transmembrane region" description="Helical" evidence="1">
    <location>
        <begin position="156"/>
        <end position="181"/>
    </location>
</feature>
<dbReference type="RefSeq" id="WP_127489507.1">
    <property type="nucleotide sequence ID" value="NZ_CP022572.1"/>
</dbReference>
<dbReference type="GO" id="GO:0140359">
    <property type="term" value="F:ABC-type transporter activity"/>
    <property type="evidence" value="ECO:0007669"/>
    <property type="project" value="InterPro"/>
</dbReference>
<dbReference type="STRING" id="1193713.GCA_001636315_02435"/>
<feature type="transmembrane region" description="Helical" evidence="1">
    <location>
        <begin position="188"/>
        <end position="209"/>
    </location>
</feature>
<name>A0A3Q9R053_9BACI</name>
<dbReference type="Pfam" id="PF12679">
    <property type="entry name" value="ABC2_membrane_2"/>
    <property type="match status" value="1"/>
</dbReference>
<reference evidence="2 3" key="1">
    <citation type="submission" date="2017-07" db="EMBL/GenBank/DDBJ databases">
        <title>The complete genome sequence of Bacillus mesonae strain H20-5, an efficient strain improving plant abiotic stress resistance.</title>
        <authorList>
            <person name="Kim S.Y."/>
            <person name="Song H."/>
            <person name="Sang M.K."/>
            <person name="Weon H.-Y."/>
            <person name="Song J."/>
        </authorList>
    </citation>
    <scope>NUCLEOTIDE SEQUENCE [LARGE SCALE GENOMIC DNA]</scope>
    <source>
        <strain evidence="2 3">H20-5</strain>
    </source>
</reference>
<dbReference type="OrthoDB" id="9800309at2"/>
<organism evidence="2 3">
    <name type="scientific">Neobacillus mesonae</name>
    <dbReference type="NCBI Taxonomy" id="1193713"/>
    <lineage>
        <taxon>Bacteria</taxon>
        <taxon>Bacillati</taxon>
        <taxon>Bacillota</taxon>
        <taxon>Bacilli</taxon>
        <taxon>Bacillales</taxon>
        <taxon>Bacillaceae</taxon>
        <taxon>Neobacillus</taxon>
    </lineage>
</organism>
<keyword evidence="1" id="KW-0812">Transmembrane</keyword>
<dbReference type="PANTHER" id="PTHR37305">
    <property type="entry name" value="INTEGRAL MEMBRANE PROTEIN-RELATED"/>
    <property type="match status" value="1"/>
</dbReference>
<dbReference type="PANTHER" id="PTHR37305:SF1">
    <property type="entry name" value="MEMBRANE PROTEIN"/>
    <property type="match status" value="1"/>
</dbReference>
<proteinExistence type="predicted"/>
<gene>
    <name evidence="2" type="ORF">CHR53_27585</name>
</gene>
<feature type="transmembrane region" description="Helical" evidence="1">
    <location>
        <begin position="236"/>
        <end position="257"/>
    </location>
</feature>
<keyword evidence="1" id="KW-0472">Membrane</keyword>